<evidence type="ECO:0000313" key="3">
    <source>
        <dbReference type="Proteomes" id="UP000504636"/>
    </source>
</evidence>
<dbReference type="EMBL" id="MU003692">
    <property type="protein sequence ID" value="KAF2817418.1"/>
    <property type="molecule type" value="Genomic_DNA"/>
</dbReference>
<accession>A0A6A6Z9E0</accession>
<evidence type="ECO:0000313" key="4">
    <source>
        <dbReference type="RefSeq" id="XP_033584382.1"/>
    </source>
</evidence>
<feature type="region of interest" description="Disordered" evidence="1">
    <location>
        <begin position="1"/>
        <end position="119"/>
    </location>
</feature>
<dbReference type="GeneID" id="54459519"/>
<reference evidence="4" key="3">
    <citation type="submission" date="2025-04" db="UniProtKB">
        <authorList>
            <consortium name="RefSeq"/>
        </authorList>
    </citation>
    <scope>IDENTIFICATION</scope>
    <source>
        <strain evidence="4">CBS 304.34</strain>
    </source>
</reference>
<dbReference type="Proteomes" id="UP000504636">
    <property type="component" value="Unplaced"/>
</dbReference>
<dbReference type="RefSeq" id="XP_033584382.1">
    <property type="nucleotide sequence ID" value="XM_033718626.1"/>
</dbReference>
<reference evidence="2 4" key="1">
    <citation type="journal article" date="2020" name="Stud. Mycol.">
        <title>101 Dothideomycetes genomes: a test case for predicting lifestyles and emergence of pathogens.</title>
        <authorList>
            <person name="Haridas S."/>
            <person name="Albert R."/>
            <person name="Binder M."/>
            <person name="Bloem J."/>
            <person name="Labutti K."/>
            <person name="Salamov A."/>
            <person name="Andreopoulos B."/>
            <person name="Baker S."/>
            <person name="Barry K."/>
            <person name="Bills G."/>
            <person name="Bluhm B."/>
            <person name="Cannon C."/>
            <person name="Castanera R."/>
            <person name="Culley D."/>
            <person name="Daum C."/>
            <person name="Ezra D."/>
            <person name="Gonzalez J."/>
            <person name="Henrissat B."/>
            <person name="Kuo A."/>
            <person name="Liang C."/>
            <person name="Lipzen A."/>
            <person name="Lutzoni F."/>
            <person name="Magnuson J."/>
            <person name="Mondo S."/>
            <person name="Nolan M."/>
            <person name="Ohm R."/>
            <person name="Pangilinan J."/>
            <person name="Park H.-J."/>
            <person name="Ramirez L."/>
            <person name="Alfaro M."/>
            <person name="Sun H."/>
            <person name="Tritt A."/>
            <person name="Yoshinaga Y."/>
            <person name="Zwiers L.-H."/>
            <person name="Turgeon B."/>
            <person name="Goodwin S."/>
            <person name="Spatafora J."/>
            <person name="Crous P."/>
            <person name="Grigoriev I."/>
        </authorList>
    </citation>
    <scope>NUCLEOTIDE SEQUENCE</scope>
    <source>
        <strain evidence="2 4">CBS 304.34</strain>
    </source>
</reference>
<dbReference type="OrthoDB" id="3438274at2759"/>
<dbReference type="AlphaFoldDB" id="A0A6A6Z9E0"/>
<protein>
    <submittedName>
        <fullName evidence="2 4">Uncharacterized protein</fullName>
    </submittedName>
</protein>
<evidence type="ECO:0000256" key="1">
    <source>
        <dbReference type="SAM" id="MobiDB-lite"/>
    </source>
</evidence>
<gene>
    <name evidence="2 4" type="ORF">BDZ99DRAFT_457157</name>
</gene>
<name>A0A6A6Z9E0_9PEZI</name>
<feature type="compositionally biased region" description="Polar residues" evidence="1">
    <location>
        <begin position="94"/>
        <end position="104"/>
    </location>
</feature>
<feature type="compositionally biased region" description="Basic and acidic residues" evidence="1">
    <location>
        <begin position="65"/>
        <end position="93"/>
    </location>
</feature>
<evidence type="ECO:0000313" key="2">
    <source>
        <dbReference type="EMBL" id="KAF2817418.1"/>
    </source>
</evidence>
<reference evidence="4" key="2">
    <citation type="submission" date="2020-04" db="EMBL/GenBank/DDBJ databases">
        <authorList>
            <consortium name="NCBI Genome Project"/>
        </authorList>
    </citation>
    <scope>NUCLEOTIDE SEQUENCE</scope>
    <source>
        <strain evidence="4">CBS 304.34</strain>
    </source>
</reference>
<organism evidence="2">
    <name type="scientific">Mytilinidion resinicola</name>
    <dbReference type="NCBI Taxonomy" id="574789"/>
    <lineage>
        <taxon>Eukaryota</taxon>
        <taxon>Fungi</taxon>
        <taxon>Dikarya</taxon>
        <taxon>Ascomycota</taxon>
        <taxon>Pezizomycotina</taxon>
        <taxon>Dothideomycetes</taxon>
        <taxon>Pleosporomycetidae</taxon>
        <taxon>Mytilinidiales</taxon>
        <taxon>Mytilinidiaceae</taxon>
        <taxon>Mytilinidion</taxon>
    </lineage>
</organism>
<proteinExistence type="predicted"/>
<sequence>MPDLEDHADDDRSSPARPPSRGQLLGLRHKDDKNALTGHGTHRTMQESADDESDGESLHQTKRIRRDERDEQAERAERDERAESSLFFNREEPQQTPNIPQQRSKLAASIPNPNLGNLTDRESFMNSLIMSTGFTPQAGGTRKNMVELDPENHWIKDMRVIHKMSWGEIKDIMNAQRAREKKPQTYSEAAVYGRFVRNAPRIAEFKGEDFTVSDHMHIKPSERRAAVAASSNPQVAAQTSTTGTKWNDEKREQLIRCWEDANGELWQAVADKMELYFAESFDPAELEKLWGKFGKGGLMALSNISMDTT</sequence>
<keyword evidence="3" id="KW-1185">Reference proteome</keyword>